<reference evidence="1 2" key="1">
    <citation type="journal article" date="2014" name="Nature">
        <title>An environmental bacterial taxon with a large and distinct metabolic repertoire.</title>
        <authorList>
            <person name="Wilson M.C."/>
            <person name="Mori T."/>
            <person name="Ruckert C."/>
            <person name="Uria A.R."/>
            <person name="Helf M.J."/>
            <person name="Takada K."/>
            <person name="Gernert C."/>
            <person name="Steffens U.A."/>
            <person name="Heycke N."/>
            <person name="Schmitt S."/>
            <person name="Rinke C."/>
            <person name="Helfrich E.J."/>
            <person name="Brachmann A.O."/>
            <person name="Gurgui C."/>
            <person name="Wakimoto T."/>
            <person name="Kracht M."/>
            <person name="Crusemann M."/>
            <person name="Hentschel U."/>
            <person name="Abe I."/>
            <person name="Matsunaga S."/>
            <person name="Kalinowski J."/>
            <person name="Takeyama H."/>
            <person name="Piel J."/>
        </authorList>
    </citation>
    <scope>NUCLEOTIDE SEQUENCE [LARGE SCALE GENOMIC DNA]</scope>
    <source>
        <strain evidence="2">TSY1</strain>
    </source>
</reference>
<dbReference type="EMBL" id="AZHW01001234">
    <property type="protein sequence ID" value="ETW93453.1"/>
    <property type="molecule type" value="Genomic_DNA"/>
</dbReference>
<organism evidence="1 2">
    <name type="scientific">Entotheonella factor</name>
    <dbReference type="NCBI Taxonomy" id="1429438"/>
    <lineage>
        <taxon>Bacteria</taxon>
        <taxon>Pseudomonadati</taxon>
        <taxon>Nitrospinota/Tectimicrobiota group</taxon>
        <taxon>Candidatus Tectimicrobiota</taxon>
        <taxon>Candidatus Entotheonellia</taxon>
        <taxon>Candidatus Entotheonellales</taxon>
        <taxon>Candidatus Entotheonellaceae</taxon>
        <taxon>Candidatus Entotheonella</taxon>
    </lineage>
</organism>
<gene>
    <name evidence="1" type="ORF">ETSY1_39175</name>
</gene>
<accession>W4L5T5</accession>
<proteinExistence type="predicted"/>
<name>W4L5T5_ENTF1</name>
<dbReference type="AlphaFoldDB" id="W4L5T5"/>
<sequence length="82" mass="8810">MTISIDPDVGEMQSEATDMNLRLPASMSNAMSTSFQGLQEVYSPDDPGKGVQVNLQGRFQSPLMATRNAAGQIVIQHPPAHP</sequence>
<evidence type="ECO:0000313" key="2">
    <source>
        <dbReference type="Proteomes" id="UP000019141"/>
    </source>
</evidence>
<comment type="caution">
    <text evidence="1">The sequence shown here is derived from an EMBL/GenBank/DDBJ whole genome shotgun (WGS) entry which is preliminary data.</text>
</comment>
<dbReference type="HOGENOM" id="CLU_2551980_0_0_7"/>
<evidence type="ECO:0000313" key="1">
    <source>
        <dbReference type="EMBL" id="ETW93453.1"/>
    </source>
</evidence>
<keyword evidence="2" id="KW-1185">Reference proteome</keyword>
<protein>
    <submittedName>
        <fullName evidence="1">Uncharacterized protein</fullName>
    </submittedName>
</protein>
<dbReference type="Proteomes" id="UP000019141">
    <property type="component" value="Unassembled WGS sequence"/>
</dbReference>